<feature type="transmembrane region" description="Helical" evidence="6">
    <location>
        <begin position="56"/>
        <end position="77"/>
    </location>
</feature>
<evidence type="ECO:0000259" key="7">
    <source>
        <dbReference type="PROSITE" id="PS50850"/>
    </source>
</evidence>
<dbReference type="PANTHER" id="PTHR11662">
    <property type="entry name" value="SOLUTE CARRIER FAMILY 17"/>
    <property type="match status" value="1"/>
</dbReference>
<dbReference type="SUPFAM" id="SSF103473">
    <property type="entry name" value="MFS general substrate transporter"/>
    <property type="match status" value="1"/>
</dbReference>
<feature type="transmembrane region" description="Helical" evidence="6">
    <location>
        <begin position="303"/>
        <end position="324"/>
    </location>
</feature>
<dbReference type="Proteomes" id="UP001185863">
    <property type="component" value="Unassembled WGS sequence"/>
</dbReference>
<dbReference type="GO" id="GO:0022857">
    <property type="term" value="F:transmembrane transporter activity"/>
    <property type="evidence" value="ECO:0007669"/>
    <property type="project" value="InterPro"/>
</dbReference>
<feature type="transmembrane region" description="Helical" evidence="6">
    <location>
        <begin position="364"/>
        <end position="390"/>
    </location>
</feature>
<evidence type="ECO:0000313" key="9">
    <source>
        <dbReference type="Proteomes" id="UP001185863"/>
    </source>
</evidence>
<sequence>MTSSSAAERPPRIDIRQVRWARVGIPLFVTYFICFMDRTNISVASPHMADELQLSAAAMGLVFSAFFWGYVVSGLPAGAWAGKGHAKTIIVACMVVIGLSAAVTGVVNNLPVLMAARIVLGLAEGAIFPAFAVMFISWFPSRERGLAVALTMYTVPLSSAVMAPLSGWLIEVTNWRAMFIIQAVPAILVAAWLHFTATEKPENHPRISAAERDHILATRTVETTDESTLLHVFMRPVVWLLALIYFFWVMGIYALTLWLPTVIGDLTGQGSFLVGLLTAIPFLVGTLALYLVTKRAVASGRSLGSFIALPLAVCGTAMIVPHFVHIGAVFSFAMLVVAAGSIFAALALWWTWVMQIVPRNQAGASVGFVNLCGNFGGLVGPLLIGLVATAGNTASGFWIIGVGVILAAAIVAILDARRTKTHAESDDAGQHTGANPEHAPHPH</sequence>
<dbReference type="InterPro" id="IPR020846">
    <property type="entry name" value="MFS_dom"/>
</dbReference>
<evidence type="ECO:0000256" key="4">
    <source>
        <dbReference type="ARBA" id="ARBA00023136"/>
    </source>
</evidence>
<evidence type="ECO:0000256" key="3">
    <source>
        <dbReference type="ARBA" id="ARBA00022989"/>
    </source>
</evidence>
<proteinExistence type="predicted"/>
<dbReference type="PANTHER" id="PTHR11662:SF399">
    <property type="entry name" value="FI19708P1-RELATED"/>
    <property type="match status" value="1"/>
</dbReference>
<feature type="transmembrane region" description="Helical" evidence="6">
    <location>
        <begin position="330"/>
        <end position="352"/>
    </location>
</feature>
<comment type="caution">
    <text evidence="8">The sequence shown here is derived from an EMBL/GenBank/DDBJ whole genome shotgun (WGS) entry which is preliminary data.</text>
</comment>
<dbReference type="AlphaFoldDB" id="A0AAE4UXF2"/>
<evidence type="ECO:0000313" key="8">
    <source>
        <dbReference type="EMBL" id="MDV7264701.1"/>
    </source>
</evidence>
<evidence type="ECO:0000256" key="2">
    <source>
        <dbReference type="ARBA" id="ARBA00022692"/>
    </source>
</evidence>
<evidence type="ECO:0000256" key="5">
    <source>
        <dbReference type="SAM" id="MobiDB-lite"/>
    </source>
</evidence>
<accession>A0AAE4UXF2</accession>
<dbReference type="CDD" id="cd17319">
    <property type="entry name" value="MFS_ExuT_GudP_like"/>
    <property type="match status" value="1"/>
</dbReference>
<dbReference type="Pfam" id="PF07690">
    <property type="entry name" value="MFS_1"/>
    <property type="match status" value="1"/>
</dbReference>
<organism evidence="8 9">
    <name type="scientific">Rhodococcus oxybenzonivorans</name>
    <dbReference type="NCBI Taxonomy" id="1990687"/>
    <lineage>
        <taxon>Bacteria</taxon>
        <taxon>Bacillati</taxon>
        <taxon>Actinomycetota</taxon>
        <taxon>Actinomycetes</taxon>
        <taxon>Mycobacteriales</taxon>
        <taxon>Nocardiaceae</taxon>
        <taxon>Rhodococcus</taxon>
    </lineage>
</organism>
<feature type="transmembrane region" description="Helical" evidence="6">
    <location>
        <begin position="396"/>
        <end position="414"/>
    </location>
</feature>
<dbReference type="Gene3D" id="1.20.1250.20">
    <property type="entry name" value="MFS general substrate transporter like domains"/>
    <property type="match status" value="2"/>
</dbReference>
<feature type="region of interest" description="Disordered" evidence="5">
    <location>
        <begin position="422"/>
        <end position="443"/>
    </location>
</feature>
<dbReference type="GO" id="GO:0005886">
    <property type="term" value="C:plasma membrane"/>
    <property type="evidence" value="ECO:0007669"/>
    <property type="project" value="UniProtKB-SubCell"/>
</dbReference>
<feature type="transmembrane region" description="Helical" evidence="6">
    <location>
        <begin position="20"/>
        <end position="36"/>
    </location>
</feature>
<feature type="transmembrane region" description="Helical" evidence="6">
    <location>
        <begin position="237"/>
        <end position="259"/>
    </location>
</feature>
<dbReference type="EMBL" id="JAWLUP010000014">
    <property type="protein sequence ID" value="MDV7264701.1"/>
    <property type="molecule type" value="Genomic_DNA"/>
</dbReference>
<feature type="transmembrane region" description="Helical" evidence="6">
    <location>
        <begin position="146"/>
        <end position="169"/>
    </location>
</feature>
<dbReference type="PROSITE" id="PS50850">
    <property type="entry name" value="MFS"/>
    <property type="match status" value="1"/>
</dbReference>
<protein>
    <submittedName>
        <fullName evidence="8">MFS transporter</fullName>
    </submittedName>
</protein>
<dbReference type="InterPro" id="IPR036259">
    <property type="entry name" value="MFS_trans_sf"/>
</dbReference>
<feature type="transmembrane region" description="Helical" evidence="6">
    <location>
        <begin position="271"/>
        <end position="291"/>
    </location>
</feature>
<feature type="transmembrane region" description="Helical" evidence="6">
    <location>
        <begin position="175"/>
        <end position="195"/>
    </location>
</feature>
<feature type="transmembrane region" description="Helical" evidence="6">
    <location>
        <begin position="89"/>
        <end position="108"/>
    </location>
</feature>
<keyword evidence="3 6" id="KW-1133">Transmembrane helix</keyword>
<comment type="subcellular location">
    <subcellularLocation>
        <location evidence="1">Cell membrane</location>
        <topology evidence="1">Multi-pass membrane protein</topology>
    </subcellularLocation>
</comment>
<reference evidence="8" key="1">
    <citation type="submission" date="2023-10" db="EMBL/GenBank/DDBJ databases">
        <title>Development of a sustainable strategy for remediation of hydrocarbon-contaminated territories based on the waste exchange concept.</title>
        <authorList>
            <person name="Krivoruchko A."/>
        </authorList>
    </citation>
    <scope>NUCLEOTIDE SEQUENCE</scope>
    <source>
        <strain evidence="8">IEGM 68</strain>
    </source>
</reference>
<evidence type="ECO:0000256" key="1">
    <source>
        <dbReference type="ARBA" id="ARBA00004651"/>
    </source>
</evidence>
<name>A0AAE4UXF2_9NOCA</name>
<gene>
    <name evidence="8" type="ORF">R4315_09100</name>
</gene>
<dbReference type="InterPro" id="IPR011701">
    <property type="entry name" value="MFS"/>
</dbReference>
<evidence type="ECO:0000256" key="6">
    <source>
        <dbReference type="SAM" id="Phobius"/>
    </source>
</evidence>
<feature type="domain" description="Major facilitator superfamily (MFS) profile" evidence="7">
    <location>
        <begin position="23"/>
        <end position="419"/>
    </location>
</feature>
<keyword evidence="4 6" id="KW-0472">Membrane</keyword>
<keyword evidence="2 6" id="KW-0812">Transmembrane</keyword>
<dbReference type="InterPro" id="IPR050382">
    <property type="entry name" value="MFS_Na/Anion_cotransporter"/>
</dbReference>
<dbReference type="RefSeq" id="WP_317744296.1">
    <property type="nucleotide sequence ID" value="NZ_JAWLUP010000014.1"/>
</dbReference>
<feature type="transmembrane region" description="Helical" evidence="6">
    <location>
        <begin position="114"/>
        <end position="139"/>
    </location>
</feature>